<evidence type="ECO:0000313" key="3">
    <source>
        <dbReference type="Proteomes" id="UP000077317"/>
    </source>
</evidence>
<name>A0A172Q898_9STRE</name>
<sequence length="923" mass="98790">MEIKGHGTIKKSKAYGAIGTLLLSGVLLFAAGGGTVKADETVCHSDTAESVLATASVPADNSSTALSDAVIADSAENMETRSNAIESGPAADISENVSSESVDTGAAENLDDPISSVSDSQPSLPSEEAVYDESRESLDKEDAEPTDSGQGETAEEPALATETREKAATGAAASEITSIAIGDRGFDLQYNQAIAAGTEILFAVWSNVNGQDDLIWYTADKNGRATAKYTGTYGNYHIHTYQNANGRMIGLNAATVNLLQPNVSVAVTKVSKTAYKIRVTDAPAYITAILLPTWTSANGQDDLIWYKAAKAADGTYSATVSTAEHYLESGEYNVHVYGESAVTNSLSALTGTSFKNDYVYGDIAVSASLGQNGIDITMPSDVSKALTVYHAVWSAQNGQDDMVWYKVDSSGQTRAAYTGDYGTYHIHTYGLINGRMVGLNAINVDVARPNVSVQLDKVNETSVRVTVRDVPAYFTNITLPTWTSKNGQDDLKWYQAVKTGDGTYSLTFYAKDHKFESGHYNVHVYGQSQVTKSFVGLTATNGIDLSFSGELANPAVTVQNYDAAKGTLQVLVTETENSKSIASLAVAAWSQAGQQNIYWYTAEVINGRAVVTVDEKYHHNISGDYTVHAYVKTKDGETIGYDLRTYTLANKEASANVSTSYQGTGVYAVSISGVYSNGAVKYAVWSDASGQDDLVWYDAAVSGTNAGGVINVANHSGTGTYHLHVYQSDNGQMYFLTSTDFTVSRSTYTTPYYNQRDGRWGNTRYGYYTMASTGCVPTALAMVFTSLTGTEVLPTTVADYLYNQTVEFNRGGEGTTGRGILMASNQWGMTATVLSSSSALSAALQEGHQVVGAVQLNKFSPWGWGTSHELVLKGYSNGNTYVFDPYNAANNGWYPIASLWNEQSTQAGDINGLGRPFVKITDI</sequence>
<gene>
    <name evidence="2" type="ORF">A0O21_06560</name>
</gene>
<proteinExistence type="predicted"/>
<evidence type="ECO:0000256" key="1">
    <source>
        <dbReference type="SAM" id="MobiDB-lite"/>
    </source>
</evidence>
<feature type="compositionally biased region" description="Low complexity" evidence="1">
    <location>
        <begin position="112"/>
        <end position="126"/>
    </location>
</feature>
<dbReference type="EMBL" id="CP014699">
    <property type="protein sequence ID" value="AND79709.1"/>
    <property type="molecule type" value="Genomic_DNA"/>
</dbReference>
<dbReference type="InterPro" id="IPR013688">
    <property type="entry name" value="GBS_Bsp-like"/>
</dbReference>
<protein>
    <submittedName>
        <fullName evidence="2">Cell surface protein</fullName>
    </submittedName>
</protein>
<feature type="region of interest" description="Disordered" evidence="1">
    <location>
        <begin position="85"/>
        <end position="170"/>
    </location>
</feature>
<dbReference type="Pfam" id="PF08481">
    <property type="entry name" value="GBS_Bsp-like"/>
    <property type="match status" value="6"/>
</dbReference>
<keyword evidence="3" id="KW-1185">Reference proteome</keyword>
<dbReference type="RefSeq" id="WP_067063220.1">
    <property type="nucleotide sequence ID" value="NZ_CP014699.1"/>
</dbReference>
<dbReference type="AlphaFoldDB" id="A0A172Q898"/>
<accession>A0A172Q898</accession>
<dbReference type="OrthoDB" id="3186156at2"/>
<reference evidence="3" key="2">
    <citation type="submission" date="2016-03" db="EMBL/GenBank/DDBJ databases">
        <title>Streptococcus antelopensis sp. nov., isolated from the feces of the Tibetan antelope (Pantholops hodgsonii) in Hoh Xil National Nature Reserve, Qinghai, China.</title>
        <authorList>
            <person name="Bai X."/>
        </authorList>
    </citation>
    <scope>NUCLEOTIDE SEQUENCE [LARGE SCALE GENOMIC DNA]</scope>
    <source>
        <strain evidence="3">TA 26</strain>
    </source>
</reference>
<dbReference type="KEGG" id="spat:A0O21_06560"/>
<dbReference type="Gene3D" id="3.90.70.10">
    <property type="entry name" value="Cysteine proteinases"/>
    <property type="match status" value="1"/>
</dbReference>
<reference evidence="2 3" key="1">
    <citation type="journal article" date="2016" name="Int. J. Syst. Evol. Microbiol.">
        <title>Streptococcuspantholopis sp. nov., isolated from faeces of the Tibetan antelope (Pantholops hodgsonii).</title>
        <authorList>
            <person name="Bai X."/>
            <person name="Xiong Y."/>
            <person name="Lu S."/>
            <person name="Jin D."/>
            <person name="Lai X."/>
            <person name="Yang J."/>
            <person name="Niu L."/>
            <person name="Hu S."/>
            <person name="Meng X."/>
            <person name="Pu J."/>
            <person name="Ye C."/>
            <person name="Xu J."/>
        </authorList>
    </citation>
    <scope>NUCLEOTIDE SEQUENCE [LARGE SCALE GENOMIC DNA]</scope>
    <source>
        <strain evidence="2 3">TA 26</strain>
    </source>
</reference>
<dbReference type="Gene3D" id="2.60.40.3760">
    <property type="match status" value="6"/>
</dbReference>
<dbReference type="Proteomes" id="UP000077317">
    <property type="component" value="Chromosome"/>
</dbReference>
<dbReference type="STRING" id="1811193.A0O21_06560"/>
<evidence type="ECO:0000313" key="2">
    <source>
        <dbReference type="EMBL" id="AND79709.1"/>
    </source>
</evidence>
<organism evidence="2 3">
    <name type="scientific">Streptococcus pantholopis</name>
    <dbReference type="NCBI Taxonomy" id="1811193"/>
    <lineage>
        <taxon>Bacteria</taxon>
        <taxon>Bacillati</taxon>
        <taxon>Bacillota</taxon>
        <taxon>Bacilli</taxon>
        <taxon>Lactobacillales</taxon>
        <taxon>Streptococcaceae</taxon>
        <taxon>Streptococcus</taxon>
    </lineage>
</organism>